<proteinExistence type="predicted"/>
<reference evidence="1 2" key="1">
    <citation type="journal article" date="2021" name="Hortic Res">
        <title>High-quality reference genome and annotation aids understanding of berry development for evergreen blueberry (Vaccinium darrowii).</title>
        <authorList>
            <person name="Yu J."/>
            <person name="Hulse-Kemp A.M."/>
            <person name="Babiker E."/>
            <person name="Staton M."/>
        </authorList>
    </citation>
    <scope>NUCLEOTIDE SEQUENCE [LARGE SCALE GENOMIC DNA]</scope>
    <source>
        <strain evidence="2">cv. NJ 8807/NJ 8810</strain>
        <tissue evidence="1">Young leaf</tissue>
    </source>
</reference>
<protein>
    <submittedName>
        <fullName evidence="1">Uncharacterized protein</fullName>
    </submittedName>
</protein>
<evidence type="ECO:0000313" key="1">
    <source>
        <dbReference type="EMBL" id="KAH7843633.1"/>
    </source>
</evidence>
<evidence type="ECO:0000313" key="2">
    <source>
        <dbReference type="Proteomes" id="UP000828048"/>
    </source>
</evidence>
<sequence length="189" mass="21838">MRRVLWFGQWKLGYKEDKQVVNDSWKPSPPQPLASVHIYFIIVWVTFLSLDPVAASADDKYPPPSSSSDNAFKRAIIVVCVVVGVFLILGLLYWLRRYLVRRRSTLDPTVVDSFPMVMYPITSDVGFGATECHICLDEFTDGSWVKVLPQCRHIYHSDCIRNWLTSRQARCPDCSYDYSRRNRPADFLP</sequence>
<dbReference type="EMBL" id="CM037151">
    <property type="protein sequence ID" value="KAH7843633.1"/>
    <property type="molecule type" value="Genomic_DNA"/>
</dbReference>
<comment type="caution">
    <text evidence="1">The sequence shown here is derived from an EMBL/GenBank/DDBJ whole genome shotgun (WGS) entry which is preliminary data.</text>
</comment>
<organism evidence="1 2">
    <name type="scientific">Vaccinium darrowii</name>
    <dbReference type="NCBI Taxonomy" id="229202"/>
    <lineage>
        <taxon>Eukaryota</taxon>
        <taxon>Viridiplantae</taxon>
        <taxon>Streptophyta</taxon>
        <taxon>Embryophyta</taxon>
        <taxon>Tracheophyta</taxon>
        <taxon>Spermatophyta</taxon>
        <taxon>Magnoliopsida</taxon>
        <taxon>eudicotyledons</taxon>
        <taxon>Gunneridae</taxon>
        <taxon>Pentapetalae</taxon>
        <taxon>asterids</taxon>
        <taxon>Ericales</taxon>
        <taxon>Ericaceae</taxon>
        <taxon>Vaccinioideae</taxon>
        <taxon>Vaccinieae</taxon>
        <taxon>Vaccinium</taxon>
    </lineage>
</organism>
<keyword evidence="2" id="KW-1185">Reference proteome</keyword>
<dbReference type="Proteomes" id="UP000828048">
    <property type="component" value="Chromosome 1"/>
</dbReference>
<gene>
    <name evidence="1" type="ORF">Vadar_019013</name>
</gene>
<name>A0ACB7XSN7_9ERIC</name>
<accession>A0ACB7XSN7</accession>